<dbReference type="PROSITE" id="PS00893">
    <property type="entry name" value="NUDIX_BOX"/>
    <property type="match status" value="1"/>
</dbReference>
<gene>
    <name evidence="14" type="ORF">BaRGS_00028729</name>
</gene>
<evidence type="ECO:0000256" key="1">
    <source>
        <dbReference type="ARBA" id="ARBA00001936"/>
    </source>
</evidence>
<dbReference type="GO" id="GO:0016071">
    <property type="term" value="P:mRNA metabolic process"/>
    <property type="evidence" value="ECO:0007669"/>
    <property type="project" value="UniProtKB-ARBA"/>
</dbReference>
<dbReference type="PANTHER" id="PTHR23114">
    <property type="entry name" value="M7GPPPN-MRNA HYDROLASE"/>
    <property type="match status" value="1"/>
</dbReference>
<keyword evidence="8" id="KW-0464">Manganese</keyword>
<evidence type="ECO:0000256" key="5">
    <source>
        <dbReference type="ARBA" id="ARBA00022723"/>
    </source>
</evidence>
<accession>A0ABD0JYY6</accession>
<sequence>MRRPLVQGWTVAGGRRRPGTEGQLTESGRPGPNFSRMDKSQRSEQTQTSSGDIPGYVLDDLSSRFIVNLPDKQQRDLIRVFFAIEQAHWFYLDFYCTERPELKTCGVKEFSLQIFRHVPFLHAHIAEHEKRFEEWRAYKMAVPTYGAILLTPDYKHCLLAQGFWTKCSWGFPKGKVDEGETPAMCAIREVFEETGLDVSTMIDSEVYEEAKINDQTVRLFVIPGIPYETKFQPQTRKEIRELQWFPVDALPTHKRDTTTKIQLGMGANNFFMVIPFIRSLRRRIAQQTGAKQYQDWTGPEETRGRGQVARNLADKFGSKKSGGQPEQQQKQYQILARGSGTGGNMRKNPHQDSESKTGKGKTRATERPVNIGKLRLDEFHSKALLSFQFDWDEIMACLKW</sequence>
<evidence type="ECO:0000256" key="4">
    <source>
        <dbReference type="ARBA" id="ARBA00022490"/>
    </source>
</evidence>
<dbReference type="SMART" id="SM01125">
    <property type="entry name" value="DCP2"/>
    <property type="match status" value="1"/>
</dbReference>
<keyword evidence="7" id="KW-0694">RNA-binding</keyword>
<protein>
    <recommendedName>
        <fullName evidence="10">mRNA-decapping enzyme 2</fullName>
    </recommendedName>
</protein>
<dbReference type="Gene3D" id="3.90.79.10">
    <property type="entry name" value="Nucleoside Triphosphate Pyrophosphohydrolase"/>
    <property type="match status" value="1"/>
</dbReference>
<dbReference type="InterPro" id="IPR020084">
    <property type="entry name" value="NUDIX_hydrolase_CS"/>
</dbReference>
<evidence type="ECO:0000256" key="10">
    <source>
        <dbReference type="ARBA" id="ARBA00078183"/>
    </source>
</evidence>
<feature type="region of interest" description="Disordered" evidence="12">
    <location>
        <begin position="338"/>
        <end position="367"/>
    </location>
</feature>
<dbReference type="GO" id="GO:0140933">
    <property type="term" value="F:5'-(N(7)-methylguanosine 5'-triphospho)-[mRNA] hydrolase activity"/>
    <property type="evidence" value="ECO:0007669"/>
    <property type="project" value="UniProtKB-EC"/>
</dbReference>
<dbReference type="InterPro" id="IPR036189">
    <property type="entry name" value="DCP2_BoxA_sf"/>
</dbReference>
<evidence type="ECO:0000259" key="13">
    <source>
        <dbReference type="PROSITE" id="PS51462"/>
    </source>
</evidence>
<dbReference type="PROSITE" id="PS51462">
    <property type="entry name" value="NUDIX"/>
    <property type="match status" value="1"/>
</dbReference>
<dbReference type="InterPro" id="IPR000086">
    <property type="entry name" value="NUDIX_hydrolase_dom"/>
</dbReference>
<dbReference type="InterPro" id="IPR007722">
    <property type="entry name" value="DCP2_BoxA"/>
</dbReference>
<keyword evidence="5" id="KW-0479">Metal-binding</keyword>
<feature type="region of interest" description="Disordered" evidence="12">
    <location>
        <begin position="1"/>
        <end position="55"/>
    </location>
</feature>
<evidence type="ECO:0000313" key="14">
    <source>
        <dbReference type="EMBL" id="KAK7479996.1"/>
    </source>
</evidence>
<comment type="cofactor">
    <cofactor evidence="1">
        <name>Mn(2+)</name>
        <dbReference type="ChEBI" id="CHEBI:29035"/>
    </cofactor>
</comment>
<comment type="subcellular location">
    <subcellularLocation>
        <location evidence="2">Cytoplasm</location>
    </subcellularLocation>
</comment>
<evidence type="ECO:0000256" key="11">
    <source>
        <dbReference type="RuleBase" id="RU003476"/>
    </source>
</evidence>
<feature type="domain" description="Nudix hydrolase" evidence="13">
    <location>
        <begin position="140"/>
        <end position="267"/>
    </location>
</feature>
<evidence type="ECO:0000256" key="6">
    <source>
        <dbReference type="ARBA" id="ARBA00022801"/>
    </source>
</evidence>
<dbReference type="SUPFAM" id="SSF140586">
    <property type="entry name" value="Dcp2 domain-like"/>
    <property type="match status" value="1"/>
</dbReference>
<keyword evidence="15" id="KW-1185">Reference proteome</keyword>
<dbReference type="InterPro" id="IPR044099">
    <property type="entry name" value="Dcp2_NUDIX"/>
</dbReference>
<evidence type="ECO:0000256" key="8">
    <source>
        <dbReference type="ARBA" id="ARBA00023211"/>
    </source>
</evidence>
<dbReference type="GO" id="GO:0005737">
    <property type="term" value="C:cytoplasm"/>
    <property type="evidence" value="ECO:0007669"/>
    <property type="project" value="UniProtKB-SubCell"/>
</dbReference>
<evidence type="ECO:0000256" key="2">
    <source>
        <dbReference type="ARBA" id="ARBA00004496"/>
    </source>
</evidence>
<proteinExistence type="inferred from homology"/>
<dbReference type="GO" id="GO:0003723">
    <property type="term" value="F:RNA binding"/>
    <property type="evidence" value="ECO:0007669"/>
    <property type="project" value="UniProtKB-KW"/>
</dbReference>
<organism evidence="14 15">
    <name type="scientific">Batillaria attramentaria</name>
    <dbReference type="NCBI Taxonomy" id="370345"/>
    <lineage>
        <taxon>Eukaryota</taxon>
        <taxon>Metazoa</taxon>
        <taxon>Spiralia</taxon>
        <taxon>Lophotrochozoa</taxon>
        <taxon>Mollusca</taxon>
        <taxon>Gastropoda</taxon>
        <taxon>Caenogastropoda</taxon>
        <taxon>Sorbeoconcha</taxon>
        <taxon>Cerithioidea</taxon>
        <taxon>Batillariidae</taxon>
        <taxon>Batillaria</taxon>
    </lineage>
</organism>
<comment type="similarity">
    <text evidence="3">Belongs to the Nudix hydrolase family. DCP2 subfamily.</text>
</comment>
<dbReference type="PANTHER" id="PTHR23114:SF17">
    <property type="entry name" value="M7GPPPN-MRNA HYDROLASE"/>
    <property type="match status" value="1"/>
</dbReference>
<dbReference type="FunFam" id="3.90.79.10:FF:000003">
    <property type="entry name" value="M7GpppN-mRNA hydrolase isoform 2"/>
    <property type="match status" value="1"/>
</dbReference>
<dbReference type="Pfam" id="PF05026">
    <property type="entry name" value="DCP2"/>
    <property type="match status" value="1"/>
</dbReference>
<dbReference type="Gene3D" id="1.10.10.1050">
    <property type="entry name" value="Dcp2, box A domain"/>
    <property type="match status" value="1"/>
</dbReference>
<dbReference type="Proteomes" id="UP001519460">
    <property type="component" value="Unassembled WGS sequence"/>
</dbReference>
<keyword evidence="6 11" id="KW-0378">Hydrolase</keyword>
<dbReference type="Pfam" id="PF00293">
    <property type="entry name" value="NUDIX"/>
    <property type="match status" value="1"/>
</dbReference>
<comment type="catalytic activity">
    <reaction evidence="9">
        <text>a 5'-end (N(7)-methyl 5'-triphosphoguanosine)-ribonucleoside in mRNA + H2O = N(7)-methyl-GDP + a 5'-end phospho-ribonucleoside in mRNA + 2 H(+)</text>
        <dbReference type="Rhea" id="RHEA:67484"/>
        <dbReference type="Rhea" id="RHEA-COMP:15692"/>
        <dbReference type="Rhea" id="RHEA-COMP:17167"/>
        <dbReference type="ChEBI" id="CHEBI:15377"/>
        <dbReference type="ChEBI" id="CHEBI:15378"/>
        <dbReference type="ChEBI" id="CHEBI:63714"/>
        <dbReference type="ChEBI" id="CHEBI:138282"/>
        <dbReference type="ChEBI" id="CHEBI:156461"/>
        <dbReference type="EC" id="3.6.1.62"/>
    </reaction>
    <physiologicalReaction direction="left-to-right" evidence="9">
        <dbReference type="Rhea" id="RHEA:67485"/>
    </physiologicalReaction>
</comment>
<comment type="caution">
    <text evidence="14">The sequence shown here is derived from an EMBL/GenBank/DDBJ whole genome shotgun (WGS) entry which is preliminary data.</text>
</comment>
<evidence type="ECO:0000256" key="12">
    <source>
        <dbReference type="SAM" id="MobiDB-lite"/>
    </source>
</evidence>
<dbReference type="GO" id="GO:0046872">
    <property type="term" value="F:metal ion binding"/>
    <property type="evidence" value="ECO:0007669"/>
    <property type="project" value="UniProtKB-KW"/>
</dbReference>
<evidence type="ECO:0000256" key="9">
    <source>
        <dbReference type="ARBA" id="ARBA00047661"/>
    </source>
</evidence>
<evidence type="ECO:0000313" key="15">
    <source>
        <dbReference type="Proteomes" id="UP001519460"/>
    </source>
</evidence>
<keyword evidence="4" id="KW-0963">Cytoplasm</keyword>
<dbReference type="EMBL" id="JACVVK020000290">
    <property type="protein sequence ID" value="KAK7479996.1"/>
    <property type="molecule type" value="Genomic_DNA"/>
</dbReference>
<evidence type="ECO:0000256" key="7">
    <source>
        <dbReference type="ARBA" id="ARBA00022884"/>
    </source>
</evidence>
<dbReference type="AlphaFoldDB" id="A0ABD0JYY6"/>
<dbReference type="InterPro" id="IPR020476">
    <property type="entry name" value="Nudix_hydrolase"/>
</dbReference>
<name>A0ABD0JYY6_9CAEN</name>
<dbReference type="SUPFAM" id="SSF55811">
    <property type="entry name" value="Nudix"/>
    <property type="match status" value="1"/>
</dbReference>
<dbReference type="InterPro" id="IPR015797">
    <property type="entry name" value="NUDIX_hydrolase-like_dom_sf"/>
</dbReference>
<reference evidence="14 15" key="1">
    <citation type="journal article" date="2023" name="Sci. Data">
        <title>Genome assembly of the Korean intertidal mud-creeper Batillaria attramentaria.</title>
        <authorList>
            <person name="Patra A.K."/>
            <person name="Ho P.T."/>
            <person name="Jun S."/>
            <person name="Lee S.J."/>
            <person name="Kim Y."/>
            <person name="Won Y.J."/>
        </authorList>
    </citation>
    <scope>NUCLEOTIDE SEQUENCE [LARGE SCALE GENOMIC DNA]</scope>
    <source>
        <strain evidence="14">Wonlab-2016</strain>
    </source>
</reference>
<dbReference type="PRINTS" id="PR00502">
    <property type="entry name" value="NUDIXFAMILY"/>
</dbReference>
<evidence type="ECO:0000256" key="3">
    <source>
        <dbReference type="ARBA" id="ARBA00005279"/>
    </source>
</evidence>
<dbReference type="CDD" id="cd03672">
    <property type="entry name" value="NUDIX_Dcp2p_Nudt20"/>
    <property type="match status" value="1"/>
</dbReference>